<dbReference type="EMBL" id="VVIQ01000002">
    <property type="protein sequence ID" value="MUL27171.1"/>
    <property type="molecule type" value="Genomic_DNA"/>
</dbReference>
<feature type="domain" description="Ketopantoate reductase N-terminal" evidence="5">
    <location>
        <begin position="4"/>
        <end position="106"/>
    </location>
</feature>
<evidence type="ECO:0000259" key="4">
    <source>
        <dbReference type="Pfam" id="PF02317"/>
    </source>
</evidence>
<sequence>MNVSVIGTGNIGVAIATDLSINGHKVSLIKTSGIKSEAYDRLLRNKNRVYLKENDTYTETTINNVSNDLSENAKADVVIVTIQSTYHEELIKKIAQYLNNNQVVVVVCSYMSSFYFSKYCLELPMIAETTGPYLEGRVELEDKANEVVFRVGCRLTRSPLSVFSETRKKECMEKLQSLYRGFSDDYTVIESALLNPNMVLHTVGAIMSIPRIEFSDGNFCMYREAYTHKNKATLNIMEELDKEKMIILDALGGRKINIYEAGGFLGKDPLESFFKYSESSDRAISPTSIHSRYITEDVSQGLVLLEDIALRLDIMSPITSALISIASAALGEDFRVKGRTLEKLGAYQYIKHLKYQRWEKH</sequence>
<evidence type="ECO:0000259" key="5">
    <source>
        <dbReference type="Pfam" id="PF02558"/>
    </source>
</evidence>
<keyword evidence="7" id="KW-1185">Reference proteome</keyword>
<dbReference type="SUPFAM" id="SSF48179">
    <property type="entry name" value="6-phosphogluconate dehydrogenase C-terminal domain-like"/>
    <property type="match status" value="1"/>
</dbReference>
<dbReference type="PANTHER" id="PTHR38015:SF1">
    <property type="entry name" value="OPINE DEHYDROGENASE DOMAIN-CONTAINING PROTEIN"/>
    <property type="match status" value="1"/>
</dbReference>
<dbReference type="InterPro" id="IPR008927">
    <property type="entry name" value="6-PGluconate_DH-like_C_sf"/>
</dbReference>
<proteinExistence type="predicted"/>
<comment type="caution">
    <text evidence="6">The sequence shown here is derived from an EMBL/GenBank/DDBJ whole genome shotgun (WGS) entry which is preliminary data.</text>
</comment>
<dbReference type="InterPro" id="IPR036291">
    <property type="entry name" value="NAD(P)-bd_dom_sf"/>
</dbReference>
<evidence type="ECO:0000313" key="7">
    <source>
        <dbReference type="Proteomes" id="UP000482295"/>
    </source>
</evidence>
<comment type="pathway">
    <text evidence="1">Cofactor biosynthesis; (R)-pantothenate biosynthesis; (R)-pantoate from 3-methyl-2-oxobutanoate: step 2/2.</text>
</comment>
<evidence type="ECO:0000256" key="3">
    <source>
        <dbReference type="ARBA" id="ARBA00048793"/>
    </source>
</evidence>
<comment type="catalytic activity">
    <reaction evidence="3">
        <text>(R)-pantoate + NADP(+) = 2-dehydropantoate + NADPH + H(+)</text>
        <dbReference type="Rhea" id="RHEA:16233"/>
        <dbReference type="ChEBI" id="CHEBI:11561"/>
        <dbReference type="ChEBI" id="CHEBI:15378"/>
        <dbReference type="ChEBI" id="CHEBI:15980"/>
        <dbReference type="ChEBI" id="CHEBI:57783"/>
        <dbReference type="ChEBI" id="CHEBI:58349"/>
        <dbReference type="EC" id="1.1.1.169"/>
    </reaction>
</comment>
<dbReference type="Pfam" id="PF02558">
    <property type="entry name" value="ApbA"/>
    <property type="match status" value="1"/>
</dbReference>
<evidence type="ECO:0000256" key="2">
    <source>
        <dbReference type="ARBA" id="ARBA00019465"/>
    </source>
</evidence>
<dbReference type="Gene3D" id="3.40.50.720">
    <property type="entry name" value="NAD(P)-binding Rossmann-like Domain"/>
    <property type="match status" value="1"/>
</dbReference>
<dbReference type="InterPro" id="IPR013328">
    <property type="entry name" value="6PGD_dom2"/>
</dbReference>
<dbReference type="SUPFAM" id="SSF51735">
    <property type="entry name" value="NAD(P)-binding Rossmann-fold domains"/>
    <property type="match status" value="1"/>
</dbReference>
<reference evidence="6 7" key="1">
    <citation type="submission" date="2019-09" db="EMBL/GenBank/DDBJ databases">
        <title>Prevotella A2879 sp. nov., isolated from an abscess of a patient.</title>
        <authorList>
            <person name="Buhl M."/>
            <person name="Oberhettinger P."/>
        </authorList>
    </citation>
    <scope>NUCLEOTIDE SEQUENCE [LARGE SCALE GENOMIC DNA]</scope>
    <source>
        <strain evidence="6 7">A2879</strain>
    </source>
</reference>
<dbReference type="Proteomes" id="UP000482295">
    <property type="component" value="Unassembled WGS sequence"/>
</dbReference>
<gene>
    <name evidence="6" type="ORF">F0475_02285</name>
</gene>
<evidence type="ECO:0000256" key="1">
    <source>
        <dbReference type="ARBA" id="ARBA00004994"/>
    </source>
</evidence>
<evidence type="ECO:0000313" key="6">
    <source>
        <dbReference type="EMBL" id="MUL27171.1"/>
    </source>
</evidence>
<dbReference type="Gene3D" id="1.10.1040.10">
    <property type="entry name" value="N-(1-d-carboxylethyl)-l-norvaline Dehydrogenase, domain 2"/>
    <property type="match status" value="1"/>
</dbReference>
<name>A0A7C9HLJ0_9BACT</name>
<dbReference type="GO" id="GO:0008677">
    <property type="term" value="F:2-dehydropantoate 2-reductase activity"/>
    <property type="evidence" value="ECO:0007669"/>
    <property type="project" value="UniProtKB-EC"/>
</dbReference>
<feature type="domain" description="Opine dehydrogenase" evidence="4">
    <location>
        <begin position="187"/>
        <end position="329"/>
    </location>
</feature>
<dbReference type="AlphaFoldDB" id="A0A7C9HLJ0"/>
<dbReference type="RefSeq" id="WP_155715205.1">
    <property type="nucleotide sequence ID" value="NZ_VVIQ01000002.1"/>
</dbReference>
<accession>A0A7C9HLJ0</accession>
<dbReference type="PANTHER" id="PTHR38015">
    <property type="entry name" value="BLR6086 PROTEIN"/>
    <property type="match status" value="1"/>
</dbReference>
<dbReference type="Pfam" id="PF02317">
    <property type="entry name" value="Octopine_DH"/>
    <property type="match status" value="1"/>
</dbReference>
<dbReference type="InterPro" id="IPR003421">
    <property type="entry name" value="Opine_DH"/>
</dbReference>
<dbReference type="InterPro" id="IPR051729">
    <property type="entry name" value="Opine/Lysopine_DH"/>
</dbReference>
<organism evidence="6 7">
    <name type="scientific">Prevotella vespertina</name>
    <dbReference type="NCBI Taxonomy" id="2608404"/>
    <lineage>
        <taxon>Bacteria</taxon>
        <taxon>Pseudomonadati</taxon>
        <taxon>Bacteroidota</taxon>
        <taxon>Bacteroidia</taxon>
        <taxon>Bacteroidales</taxon>
        <taxon>Prevotellaceae</taxon>
        <taxon>Prevotella</taxon>
    </lineage>
</organism>
<dbReference type="InterPro" id="IPR013332">
    <property type="entry name" value="KPR_N"/>
</dbReference>
<protein>
    <recommendedName>
        <fullName evidence="2">2-dehydropantoate 2-reductase</fullName>
    </recommendedName>
</protein>